<evidence type="ECO:0000313" key="9">
    <source>
        <dbReference type="EMBL" id="EFQ23984.1"/>
    </source>
</evidence>
<accession>E3CUG8</accession>
<evidence type="ECO:0000256" key="6">
    <source>
        <dbReference type="ARBA" id="ARBA00023239"/>
    </source>
</evidence>
<evidence type="ECO:0000256" key="5">
    <source>
        <dbReference type="ARBA" id="ARBA00022909"/>
    </source>
</evidence>
<comment type="similarity">
    <text evidence="3">Belongs to the DHNA family.</text>
</comment>
<dbReference type="PANTHER" id="PTHR42844:SF1">
    <property type="entry name" value="DIHYDRONEOPTERIN ALDOLASE 1-RELATED"/>
    <property type="match status" value="1"/>
</dbReference>
<dbReference type="Pfam" id="PF02152">
    <property type="entry name" value="FolB"/>
    <property type="match status" value="1"/>
</dbReference>
<dbReference type="GO" id="GO:0046656">
    <property type="term" value="P:folic acid biosynthetic process"/>
    <property type="evidence" value="ECO:0007669"/>
    <property type="project" value="UniProtKB-KW"/>
</dbReference>
<name>E3CUG8_9BACT</name>
<dbReference type="eggNOG" id="COG1539">
    <property type="taxonomic scope" value="Bacteria"/>
</dbReference>
<dbReference type="PaxDb" id="584708-Apau_1565"/>
<dbReference type="SUPFAM" id="SSF55620">
    <property type="entry name" value="Tetrahydrobiopterin biosynthesis enzymes-like"/>
    <property type="match status" value="1"/>
</dbReference>
<comment type="pathway">
    <text evidence="2">Cofactor biosynthesis; tetrahydrofolate biosynthesis; 2-amino-4-hydroxy-6-hydroxymethyl-7,8-dihydropteridine diphosphate from 7,8-dihydroneopterin triphosphate: step 3/4.</text>
</comment>
<dbReference type="RefSeq" id="WP_006301194.1">
    <property type="nucleotide sequence ID" value="NZ_CM001022.1"/>
</dbReference>
<organism evidence="9 10">
    <name type="scientific">Aminomonas paucivorans DSM 12260</name>
    <dbReference type="NCBI Taxonomy" id="584708"/>
    <lineage>
        <taxon>Bacteria</taxon>
        <taxon>Thermotogati</taxon>
        <taxon>Synergistota</taxon>
        <taxon>Synergistia</taxon>
        <taxon>Synergistales</taxon>
        <taxon>Synergistaceae</taxon>
        <taxon>Aminomonas</taxon>
    </lineage>
</organism>
<dbReference type="OrthoDB" id="9808041at2"/>
<comment type="catalytic activity">
    <reaction evidence="1">
        <text>7,8-dihydroneopterin = 6-hydroxymethyl-7,8-dihydropterin + glycolaldehyde</text>
        <dbReference type="Rhea" id="RHEA:10540"/>
        <dbReference type="ChEBI" id="CHEBI:17001"/>
        <dbReference type="ChEBI" id="CHEBI:17071"/>
        <dbReference type="ChEBI" id="CHEBI:44841"/>
        <dbReference type="EC" id="4.1.2.25"/>
    </reaction>
</comment>
<gene>
    <name evidence="9" type="ORF">Apau_1565</name>
</gene>
<dbReference type="EC" id="4.1.2.25" evidence="4"/>
<evidence type="ECO:0000256" key="7">
    <source>
        <dbReference type="ARBA" id="ARBA00032903"/>
    </source>
</evidence>
<dbReference type="AlphaFoldDB" id="E3CUG8"/>
<dbReference type="GO" id="GO:0005737">
    <property type="term" value="C:cytoplasm"/>
    <property type="evidence" value="ECO:0007669"/>
    <property type="project" value="TreeGrafter"/>
</dbReference>
<keyword evidence="10" id="KW-1185">Reference proteome</keyword>
<evidence type="ECO:0000259" key="8">
    <source>
        <dbReference type="SMART" id="SM00905"/>
    </source>
</evidence>
<dbReference type="GO" id="GO:0004150">
    <property type="term" value="F:dihydroneopterin aldolase activity"/>
    <property type="evidence" value="ECO:0007669"/>
    <property type="project" value="UniProtKB-EC"/>
</dbReference>
<dbReference type="Proteomes" id="UP000005096">
    <property type="component" value="Chromosome"/>
</dbReference>
<dbReference type="InterPro" id="IPR043133">
    <property type="entry name" value="GTP-CH-I_C/QueF"/>
</dbReference>
<evidence type="ECO:0000256" key="3">
    <source>
        <dbReference type="ARBA" id="ARBA00005708"/>
    </source>
</evidence>
<dbReference type="InterPro" id="IPR006157">
    <property type="entry name" value="FolB_dom"/>
</dbReference>
<dbReference type="PANTHER" id="PTHR42844">
    <property type="entry name" value="DIHYDRONEOPTERIN ALDOLASE 1-RELATED"/>
    <property type="match status" value="1"/>
</dbReference>
<evidence type="ECO:0000256" key="2">
    <source>
        <dbReference type="ARBA" id="ARBA00005013"/>
    </source>
</evidence>
<dbReference type="NCBIfam" id="TIGR00526">
    <property type="entry name" value="folB_dom"/>
    <property type="match status" value="1"/>
</dbReference>
<protein>
    <recommendedName>
        <fullName evidence="4">dihydroneopterin aldolase</fullName>
        <ecNumber evidence="4">4.1.2.25</ecNumber>
    </recommendedName>
    <alternativeName>
        <fullName evidence="7">7,8-dihydroneopterin aldolase</fullName>
    </alternativeName>
</protein>
<sequence>MLATMTLKGMHFHAFHGALEVERELGQVLEIDLSLAYDVQVSRMTSETQPQVLDATVFEQVQKVVMSTKYKALEGLALEIARRVLQVFEPVQLATVVIRRKQLFIPGDIRSADVELTVDREDLSDF</sequence>
<dbReference type="InterPro" id="IPR006156">
    <property type="entry name" value="Dihydroneopterin_aldolase"/>
</dbReference>
<dbReference type="STRING" id="584708.Apau_1565"/>
<feature type="domain" description="Dihydroneopterin aldolase/epimerase" evidence="8">
    <location>
        <begin position="5"/>
        <end position="120"/>
    </location>
</feature>
<dbReference type="SMART" id="SM00905">
    <property type="entry name" value="FolB"/>
    <property type="match status" value="1"/>
</dbReference>
<evidence type="ECO:0000256" key="4">
    <source>
        <dbReference type="ARBA" id="ARBA00013043"/>
    </source>
</evidence>
<dbReference type="HOGENOM" id="CLU_112632_1_4_0"/>
<evidence type="ECO:0000313" key="10">
    <source>
        <dbReference type="Proteomes" id="UP000005096"/>
    </source>
</evidence>
<evidence type="ECO:0000256" key="1">
    <source>
        <dbReference type="ARBA" id="ARBA00001353"/>
    </source>
</evidence>
<proteinExistence type="inferred from homology"/>
<keyword evidence="6" id="KW-0456">Lyase</keyword>
<dbReference type="EMBL" id="CM001022">
    <property type="protein sequence ID" value="EFQ23984.1"/>
    <property type="molecule type" value="Genomic_DNA"/>
</dbReference>
<dbReference type="Gene3D" id="3.30.1130.10">
    <property type="match status" value="1"/>
</dbReference>
<reference evidence="9 10" key="1">
    <citation type="journal article" date="2010" name="Stand. Genomic Sci.">
        <title>Non-contiguous finished genome sequence of Aminomonas paucivorans type strain (GLU-3).</title>
        <authorList>
            <person name="Pitluck S."/>
            <person name="Yasawong M."/>
            <person name="Held B."/>
            <person name="Lapidus A."/>
            <person name="Nolan M."/>
            <person name="Copeland A."/>
            <person name="Lucas S."/>
            <person name="Del Rio T.G."/>
            <person name="Tice H."/>
            <person name="Cheng J.F."/>
            <person name="Chertkov O."/>
            <person name="Goodwin L."/>
            <person name="Tapia R."/>
            <person name="Han C."/>
            <person name="Liolios K."/>
            <person name="Ivanova N."/>
            <person name="Mavromatis K."/>
            <person name="Ovchinnikova G."/>
            <person name="Pati A."/>
            <person name="Chen A."/>
            <person name="Palaniappan K."/>
            <person name="Land M."/>
            <person name="Hauser L."/>
            <person name="Chang Y.J."/>
            <person name="Jeffries C.D."/>
            <person name="Pukall R."/>
            <person name="Spring S."/>
            <person name="Rohde M."/>
            <person name="Sikorski J."/>
            <person name="Goker M."/>
            <person name="Woyke T."/>
            <person name="Bristow J."/>
            <person name="Eisen J.A."/>
            <person name="Markowitz V."/>
            <person name="Hugenholtz P."/>
            <person name="Kyrpides N.C."/>
            <person name="Klenk H.P."/>
        </authorList>
    </citation>
    <scope>NUCLEOTIDE SEQUENCE [LARGE SCALE GENOMIC DNA]</scope>
    <source>
        <strain evidence="9 10">DSM 12260</strain>
    </source>
</reference>
<keyword evidence="5" id="KW-0289">Folate biosynthesis</keyword>